<dbReference type="InterPro" id="IPR041635">
    <property type="entry name" value="Type_ISP_LLaBIII_C"/>
</dbReference>
<comment type="caution">
    <text evidence="3">The sequence shown here is derived from an EMBL/GenBank/DDBJ whole genome shotgun (WGS) entry which is preliminary data.</text>
</comment>
<dbReference type="Proteomes" id="UP001250656">
    <property type="component" value="Unassembled WGS sequence"/>
</dbReference>
<protein>
    <submittedName>
        <fullName evidence="3">DUF4918 family protein</fullName>
    </submittedName>
</protein>
<dbReference type="SUPFAM" id="SSF52141">
    <property type="entry name" value="Uracil-DNA glycosylase-like"/>
    <property type="match status" value="1"/>
</dbReference>
<dbReference type="CDD" id="cd19375">
    <property type="entry name" value="UDG-F3-like_SMUG2"/>
    <property type="match status" value="1"/>
</dbReference>
<dbReference type="InterPro" id="IPR036895">
    <property type="entry name" value="Uracil-DNA_glycosylase-like_sf"/>
</dbReference>
<gene>
    <name evidence="3" type="ORF">RQM65_12540</name>
</gene>
<dbReference type="EMBL" id="JAVTTP010000001">
    <property type="protein sequence ID" value="MDT7829497.1"/>
    <property type="molecule type" value="Genomic_DNA"/>
</dbReference>
<evidence type="ECO:0000313" key="4">
    <source>
        <dbReference type="Proteomes" id="UP001250656"/>
    </source>
</evidence>
<evidence type="ECO:0000259" key="1">
    <source>
        <dbReference type="Pfam" id="PF03167"/>
    </source>
</evidence>
<name>A0ABU3L8V1_9FLAO</name>
<feature type="domain" description="Uracil-DNA glycosylase-like" evidence="1">
    <location>
        <begin position="211"/>
        <end position="390"/>
    </location>
</feature>
<dbReference type="InterPro" id="IPR032579">
    <property type="entry name" value="Phe_SMUG2-like"/>
</dbReference>
<dbReference type="Gene3D" id="3.40.470.10">
    <property type="entry name" value="Uracil-DNA glycosylase-like domain"/>
    <property type="match status" value="1"/>
</dbReference>
<evidence type="ECO:0000313" key="3">
    <source>
        <dbReference type="EMBL" id="MDT7829497.1"/>
    </source>
</evidence>
<evidence type="ECO:0000259" key="2">
    <source>
        <dbReference type="Pfam" id="PF18135"/>
    </source>
</evidence>
<organism evidence="3 4">
    <name type="scientific">Pricia mediterranea</name>
    <dbReference type="NCBI Taxonomy" id="3076079"/>
    <lineage>
        <taxon>Bacteria</taxon>
        <taxon>Pseudomonadati</taxon>
        <taxon>Bacteroidota</taxon>
        <taxon>Flavobacteriia</taxon>
        <taxon>Flavobacteriales</taxon>
        <taxon>Flavobacteriaceae</taxon>
        <taxon>Pricia</taxon>
    </lineage>
</organism>
<sequence length="391" mass="45435">MKRNHLHDRSSRPKETFSAAKSVLLRSGEPSQEHRKNCVDLDAETIRNIEKNLGLTFVPENGEAGNVCLARSPEVRDEYRETFQRQDILDYVYAVVHSPRYLKKNKELSNNDTYKISYPNDQDRFWMLAGLGAQLRQLHRSDSVTAVKKPSREAQDIIQTIADIEKSFANQVIDFHSHLRLTKSLPKEIKVLNPFQENEEVLSILFTFYRKFYDDRNPRKLILGINPGRLGAGVTGIPFTDTKRLSEICGIKMETLTTHEPSSVFIYDLIEKYGGPEKFYGRYYINSVCPLGFVQENKKGNWVNCNYYDYKSLFLALKEFIISSLRTQIDFGIDTGTCYVLGKKNAQFLTLINDEMQFFDSIVAFDHPRYIVQYKSKYKQDYLARYLRELT</sequence>
<dbReference type="RefSeq" id="WP_314015458.1">
    <property type="nucleotide sequence ID" value="NZ_JAVTTP010000001.1"/>
</dbReference>
<proteinExistence type="predicted"/>
<dbReference type="Pfam" id="PF03167">
    <property type="entry name" value="UDG"/>
    <property type="match status" value="1"/>
</dbReference>
<accession>A0ABU3L8V1</accession>
<keyword evidence="4" id="KW-1185">Reference proteome</keyword>
<feature type="domain" description="Type ISP restriction-modification enzyme LLaBIII C-terminal specificity" evidence="2">
    <location>
        <begin position="74"/>
        <end position="150"/>
    </location>
</feature>
<reference evidence="3 4" key="1">
    <citation type="submission" date="2023-09" db="EMBL/GenBank/DDBJ databases">
        <title>Novel taxa isolated from Blanes Bay.</title>
        <authorList>
            <person name="Rey-Velasco X."/>
            <person name="Lucena T."/>
        </authorList>
    </citation>
    <scope>NUCLEOTIDE SEQUENCE [LARGE SCALE GENOMIC DNA]</scope>
    <source>
        <strain evidence="3 4">S334</strain>
    </source>
</reference>
<dbReference type="InterPro" id="IPR005122">
    <property type="entry name" value="Uracil-DNA_glycosylase-like"/>
</dbReference>
<dbReference type="Pfam" id="PF18135">
    <property type="entry name" value="Type_ISP_C"/>
    <property type="match status" value="1"/>
</dbReference>